<dbReference type="OrthoDB" id="7360750at2"/>
<feature type="region of interest" description="Disordered" evidence="1">
    <location>
        <begin position="68"/>
        <end position="91"/>
    </location>
</feature>
<dbReference type="AlphaFoldDB" id="Q2J236"/>
<dbReference type="HOGENOM" id="CLU_158648_1_0_5"/>
<reference evidence="2 3" key="1">
    <citation type="submission" date="2006-01" db="EMBL/GenBank/DDBJ databases">
        <title>Complete sequence of Rhodopseudomonas palustris HaA2.</title>
        <authorList>
            <consortium name="US DOE Joint Genome Institute"/>
            <person name="Copeland A."/>
            <person name="Lucas S."/>
            <person name="Lapidus A."/>
            <person name="Barry K."/>
            <person name="Detter J.C."/>
            <person name="Glavina T."/>
            <person name="Hammon N."/>
            <person name="Israni S."/>
            <person name="Pitluck S."/>
            <person name="Chain P."/>
            <person name="Malfatti S."/>
            <person name="Shin M."/>
            <person name="Vergez L."/>
            <person name="Schmutz J."/>
            <person name="Larimer F."/>
            <person name="Land M."/>
            <person name="Hauser L."/>
            <person name="Pelletier D.A."/>
            <person name="Kyrpides N."/>
            <person name="Anderson I."/>
            <person name="Oda Y."/>
            <person name="Harwood C.S."/>
            <person name="Richardson P."/>
        </authorList>
    </citation>
    <scope>NUCLEOTIDE SEQUENCE [LARGE SCALE GENOMIC DNA]</scope>
    <source>
        <strain evidence="2 3">HaA2</strain>
    </source>
</reference>
<evidence type="ECO:0000313" key="2">
    <source>
        <dbReference type="EMBL" id="ABD05474.1"/>
    </source>
</evidence>
<sequence length="91" mass="10112">MDVAEFKDLLDRRGDDPAAWPAAERDQADLLLSHSEQARQALAEARLLRAALRSAPVRAPEGLVDRIMSKVRDAAPAPERRDDDPDANNKR</sequence>
<dbReference type="Proteomes" id="UP000008809">
    <property type="component" value="Chromosome"/>
</dbReference>
<gene>
    <name evidence="2" type="ordered locus">RPB_0763</name>
</gene>
<keyword evidence="3" id="KW-1185">Reference proteome</keyword>
<feature type="region of interest" description="Disordered" evidence="1">
    <location>
        <begin position="1"/>
        <end position="21"/>
    </location>
</feature>
<proteinExistence type="predicted"/>
<dbReference type="RefSeq" id="WP_011439663.1">
    <property type="nucleotide sequence ID" value="NC_007778.1"/>
</dbReference>
<evidence type="ECO:0000313" key="3">
    <source>
        <dbReference type="Proteomes" id="UP000008809"/>
    </source>
</evidence>
<feature type="compositionally biased region" description="Basic and acidic residues" evidence="1">
    <location>
        <begin position="1"/>
        <end position="16"/>
    </location>
</feature>
<dbReference type="KEGG" id="rpb:RPB_0763"/>
<dbReference type="STRING" id="316058.RPB_0763"/>
<accession>Q2J236</accession>
<name>Q2J236_RHOP2</name>
<dbReference type="EMBL" id="CP000250">
    <property type="protein sequence ID" value="ABD05474.1"/>
    <property type="molecule type" value="Genomic_DNA"/>
</dbReference>
<evidence type="ECO:0000256" key="1">
    <source>
        <dbReference type="SAM" id="MobiDB-lite"/>
    </source>
</evidence>
<dbReference type="eggNOG" id="ENOG5033H6D">
    <property type="taxonomic scope" value="Bacteria"/>
</dbReference>
<organism evidence="2 3">
    <name type="scientific">Rhodopseudomonas palustris (strain HaA2)</name>
    <dbReference type="NCBI Taxonomy" id="316058"/>
    <lineage>
        <taxon>Bacteria</taxon>
        <taxon>Pseudomonadati</taxon>
        <taxon>Pseudomonadota</taxon>
        <taxon>Alphaproteobacteria</taxon>
        <taxon>Hyphomicrobiales</taxon>
        <taxon>Nitrobacteraceae</taxon>
        <taxon>Rhodopseudomonas</taxon>
    </lineage>
</organism>
<protein>
    <submittedName>
        <fullName evidence="2">Uncharacterized protein</fullName>
    </submittedName>
</protein>